<dbReference type="Gene3D" id="1.10.10.60">
    <property type="entry name" value="Homeodomain-like"/>
    <property type="match status" value="2"/>
</dbReference>
<dbReference type="Pfam" id="PF12833">
    <property type="entry name" value="HTH_18"/>
    <property type="match status" value="1"/>
</dbReference>
<dbReference type="AlphaFoldDB" id="A0A249MR22"/>
<dbReference type="PANTHER" id="PTHR43436:SF1">
    <property type="entry name" value="TRANSCRIPTIONAL REGULATORY PROTEIN"/>
    <property type="match status" value="1"/>
</dbReference>
<dbReference type="PANTHER" id="PTHR43436">
    <property type="entry name" value="ARAC-FAMILY TRANSCRIPTIONAL REGULATOR"/>
    <property type="match status" value="1"/>
</dbReference>
<dbReference type="PROSITE" id="PS01124">
    <property type="entry name" value="HTH_ARAC_FAMILY_2"/>
    <property type="match status" value="1"/>
</dbReference>
<reference evidence="4 5" key="1">
    <citation type="submission" date="2017-08" db="EMBL/GenBank/DDBJ databases">
        <title>Whole Genome Sequence of Sphingobium hydrophobicum C1: Insights into Adaption to the Electronic-waste Contaminated Sediment.</title>
        <authorList>
            <person name="Song D."/>
            <person name="Chen X."/>
            <person name="Xu M."/>
        </authorList>
    </citation>
    <scope>NUCLEOTIDE SEQUENCE [LARGE SCALE GENOMIC DNA]</scope>
    <source>
        <strain evidence="4 5">C1</strain>
    </source>
</reference>
<name>A0A249MR22_SPHXE</name>
<dbReference type="EMBL" id="CP022745">
    <property type="protein sequence ID" value="ASY43803.1"/>
    <property type="molecule type" value="Genomic_DNA"/>
</dbReference>
<dbReference type="SUPFAM" id="SSF46689">
    <property type="entry name" value="Homeodomain-like"/>
    <property type="match status" value="2"/>
</dbReference>
<dbReference type="Proteomes" id="UP000217141">
    <property type="component" value="Chromosome I"/>
</dbReference>
<dbReference type="RefSeq" id="WP_017181221.1">
    <property type="nucleotide sequence ID" value="NZ_CP022745.1"/>
</dbReference>
<evidence type="ECO:0000259" key="3">
    <source>
        <dbReference type="PROSITE" id="PS01124"/>
    </source>
</evidence>
<accession>A0A249MR22</accession>
<dbReference type="GO" id="GO:0003700">
    <property type="term" value="F:DNA-binding transcription factor activity"/>
    <property type="evidence" value="ECO:0007669"/>
    <property type="project" value="InterPro"/>
</dbReference>
<evidence type="ECO:0000313" key="5">
    <source>
        <dbReference type="Proteomes" id="UP000217141"/>
    </source>
</evidence>
<keyword evidence="1" id="KW-0805">Transcription regulation</keyword>
<dbReference type="KEGG" id="shyd:CJD35_04550"/>
<dbReference type="InterPro" id="IPR018060">
    <property type="entry name" value="HTH_AraC"/>
</dbReference>
<dbReference type="Pfam" id="PF06719">
    <property type="entry name" value="AraC_N"/>
    <property type="match status" value="1"/>
</dbReference>
<keyword evidence="2" id="KW-0804">Transcription</keyword>
<sequence>MDHLRGLLARHWHAKGRETQIDGLFLSHAEQPSDIMRSIYRTSFCVVLQGSKISLLGEQAWRYTQGQYLIASMDLPVTAQIVEASPDRPYMAFSLTIDPAMIAELVVELEDASPAAERGPLVVGALDPSLLDPLIRLFALLDTPRDLPVLAPLIRREIVWRLLNGPHGGSLRQIGLAGGAIARIARVLRWITDHYADPISIDELAGMAAMSAASLHRHFKAATTLTPIQFQKQVRLQAARRLLLSETNEAAAAGFAVGYESASQFNRDYRRLFGQPPRRDVSAIRRDVTADLEV</sequence>
<evidence type="ECO:0000313" key="4">
    <source>
        <dbReference type="EMBL" id="ASY43803.1"/>
    </source>
</evidence>
<protein>
    <submittedName>
        <fullName evidence="4">AraC family transcriptional regulator</fullName>
    </submittedName>
</protein>
<feature type="domain" description="HTH araC/xylS-type" evidence="3">
    <location>
        <begin position="185"/>
        <end position="283"/>
    </location>
</feature>
<organism evidence="4 5">
    <name type="scientific">Sphingobium xenophagum</name>
    <dbReference type="NCBI Taxonomy" id="121428"/>
    <lineage>
        <taxon>Bacteria</taxon>
        <taxon>Pseudomonadati</taxon>
        <taxon>Pseudomonadota</taxon>
        <taxon>Alphaproteobacteria</taxon>
        <taxon>Sphingomonadales</taxon>
        <taxon>Sphingomonadaceae</taxon>
        <taxon>Sphingobium</taxon>
    </lineage>
</organism>
<dbReference type="GO" id="GO:0043565">
    <property type="term" value="F:sequence-specific DNA binding"/>
    <property type="evidence" value="ECO:0007669"/>
    <property type="project" value="InterPro"/>
</dbReference>
<proteinExistence type="predicted"/>
<gene>
    <name evidence="4" type="ORF">CJD35_04550</name>
</gene>
<dbReference type="InterPro" id="IPR009057">
    <property type="entry name" value="Homeodomain-like_sf"/>
</dbReference>
<dbReference type="SMART" id="SM00342">
    <property type="entry name" value="HTH_ARAC"/>
    <property type="match status" value="1"/>
</dbReference>
<dbReference type="InterPro" id="IPR009594">
    <property type="entry name" value="Tscrpt_reg_HTH_AraC_N"/>
</dbReference>
<evidence type="ECO:0000256" key="1">
    <source>
        <dbReference type="ARBA" id="ARBA00023015"/>
    </source>
</evidence>
<evidence type="ECO:0000256" key="2">
    <source>
        <dbReference type="ARBA" id="ARBA00023163"/>
    </source>
</evidence>